<evidence type="ECO:0000313" key="9">
    <source>
        <dbReference type="Proteomes" id="UP000672602"/>
    </source>
</evidence>
<dbReference type="PROSITE" id="PS51160">
    <property type="entry name" value="ACYLPHOSPHATASE_3"/>
    <property type="match status" value="1"/>
</dbReference>
<dbReference type="InterPro" id="IPR017968">
    <property type="entry name" value="Acylphosphatase_CS"/>
</dbReference>
<comment type="catalytic activity">
    <reaction evidence="3 4 5">
        <text>an acyl phosphate + H2O = a carboxylate + phosphate + H(+)</text>
        <dbReference type="Rhea" id="RHEA:14965"/>
        <dbReference type="ChEBI" id="CHEBI:15377"/>
        <dbReference type="ChEBI" id="CHEBI:15378"/>
        <dbReference type="ChEBI" id="CHEBI:29067"/>
        <dbReference type="ChEBI" id="CHEBI:43474"/>
        <dbReference type="ChEBI" id="CHEBI:59918"/>
        <dbReference type="EC" id="3.6.1.7"/>
    </reaction>
</comment>
<evidence type="ECO:0000259" key="7">
    <source>
        <dbReference type="PROSITE" id="PS51160"/>
    </source>
</evidence>
<dbReference type="GO" id="GO:0003998">
    <property type="term" value="F:acylphosphatase activity"/>
    <property type="evidence" value="ECO:0007669"/>
    <property type="project" value="UniProtKB-EC"/>
</dbReference>
<dbReference type="PANTHER" id="PTHR47268:SF4">
    <property type="entry name" value="ACYLPHOSPHATASE"/>
    <property type="match status" value="1"/>
</dbReference>
<organism evidence="8 9">
    <name type="scientific">Marivibrio halodurans</name>
    <dbReference type="NCBI Taxonomy" id="2039722"/>
    <lineage>
        <taxon>Bacteria</taxon>
        <taxon>Pseudomonadati</taxon>
        <taxon>Pseudomonadota</taxon>
        <taxon>Alphaproteobacteria</taxon>
        <taxon>Rhodospirillales</taxon>
        <taxon>Rhodospirillaceae</taxon>
        <taxon>Marivibrio</taxon>
    </lineage>
</organism>
<protein>
    <recommendedName>
        <fullName evidence="2 4">Acylphosphatase</fullName>
        <ecNumber evidence="2 4">3.6.1.7</ecNumber>
    </recommendedName>
</protein>
<feature type="active site" evidence="4">
    <location>
        <position position="22"/>
    </location>
</feature>
<dbReference type="EMBL" id="JAGMWN010000001">
    <property type="protein sequence ID" value="MBP5856161.1"/>
    <property type="molecule type" value="Genomic_DNA"/>
</dbReference>
<dbReference type="InterPro" id="IPR001792">
    <property type="entry name" value="Acylphosphatase-like_dom"/>
</dbReference>
<comment type="caution">
    <text evidence="8">The sequence shown here is derived from an EMBL/GenBank/DDBJ whole genome shotgun (WGS) entry which is preliminary data.</text>
</comment>
<reference evidence="8" key="1">
    <citation type="submission" date="2021-04" db="EMBL/GenBank/DDBJ databases">
        <authorList>
            <person name="Zhang D.-C."/>
        </authorList>
    </citation>
    <scope>NUCLEOTIDE SEQUENCE</scope>
    <source>
        <strain evidence="8">CGMCC 1.15697</strain>
    </source>
</reference>
<dbReference type="SUPFAM" id="SSF54975">
    <property type="entry name" value="Acylphosphatase/BLUF domain-like"/>
    <property type="match status" value="1"/>
</dbReference>
<evidence type="ECO:0000256" key="4">
    <source>
        <dbReference type="PROSITE-ProRule" id="PRU00520"/>
    </source>
</evidence>
<dbReference type="RefSeq" id="WP_210680704.1">
    <property type="nucleotide sequence ID" value="NZ_JAGMWN010000001.1"/>
</dbReference>
<dbReference type="EC" id="3.6.1.7" evidence="2 4"/>
<dbReference type="PROSITE" id="PS00151">
    <property type="entry name" value="ACYLPHOSPHATASE_2"/>
    <property type="match status" value="1"/>
</dbReference>
<dbReference type="AlphaFoldDB" id="A0A8J7SLD9"/>
<feature type="domain" description="Acylphosphatase-like" evidence="7">
    <location>
        <begin position="7"/>
        <end position="93"/>
    </location>
</feature>
<gene>
    <name evidence="8" type="ORF">KAJ83_04015</name>
</gene>
<evidence type="ECO:0000313" key="8">
    <source>
        <dbReference type="EMBL" id="MBP5856161.1"/>
    </source>
</evidence>
<evidence type="ECO:0000256" key="1">
    <source>
        <dbReference type="ARBA" id="ARBA00005614"/>
    </source>
</evidence>
<accession>A0A8J7SLD9</accession>
<dbReference type="InterPro" id="IPR020456">
    <property type="entry name" value="Acylphosphatase"/>
</dbReference>
<dbReference type="PRINTS" id="PR00112">
    <property type="entry name" value="ACYLPHPHTASE"/>
</dbReference>
<dbReference type="Gene3D" id="3.30.70.100">
    <property type="match status" value="1"/>
</dbReference>
<dbReference type="Pfam" id="PF00708">
    <property type="entry name" value="Acylphosphatase"/>
    <property type="match status" value="1"/>
</dbReference>
<proteinExistence type="inferred from homology"/>
<name>A0A8J7SLD9_9PROT</name>
<keyword evidence="4 5" id="KW-0378">Hydrolase</keyword>
<evidence type="ECO:0000256" key="5">
    <source>
        <dbReference type="RuleBase" id="RU000553"/>
    </source>
</evidence>
<feature type="active site" evidence="4">
    <location>
        <position position="40"/>
    </location>
</feature>
<dbReference type="InterPro" id="IPR036046">
    <property type="entry name" value="Acylphosphatase-like_dom_sf"/>
</dbReference>
<evidence type="ECO:0000256" key="2">
    <source>
        <dbReference type="ARBA" id="ARBA00012150"/>
    </source>
</evidence>
<evidence type="ECO:0000256" key="3">
    <source>
        <dbReference type="ARBA" id="ARBA00047645"/>
    </source>
</evidence>
<comment type="similarity">
    <text evidence="1 6">Belongs to the acylphosphatase family.</text>
</comment>
<sequence>MSENRETVHVMIRGKVQGVWFRAWTERTASDLGLDGWVRNRSDGSVEALFSGPPEQVAQMLRAAEEGSPLARVDDIETTSAEPPETPGFHMLPTA</sequence>
<evidence type="ECO:0000256" key="6">
    <source>
        <dbReference type="RuleBase" id="RU004168"/>
    </source>
</evidence>
<dbReference type="PANTHER" id="PTHR47268">
    <property type="entry name" value="ACYLPHOSPHATASE"/>
    <property type="match status" value="1"/>
</dbReference>
<keyword evidence="9" id="KW-1185">Reference proteome</keyword>
<dbReference type="PROSITE" id="PS00150">
    <property type="entry name" value="ACYLPHOSPHATASE_1"/>
    <property type="match status" value="1"/>
</dbReference>
<dbReference type="Proteomes" id="UP000672602">
    <property type="component" value="Unassembled WGS sequence"/>
</dbReference>